<dbReference type="RefSeq" id="WP_305938135.1">
    <property type="nucleotide sequence ID" value="NZ_CP132191.1"/>
</dbReference>
<organism evidence="1 2">
    <name type="scientific">Mycoplasma seminis</name>
    <dbReference type="NCBI Taxonomy" id="512749"/>
    <lineage>
        <taxon>Bacteria</taxon>
        <taxon>Bacillati</taxon>
        <taxon>Mycoplasmatota</taxon>
        <taxon>Mollicutes</taxon>
        <taxon>Mycoplasmataceae</taxon>
        <taxon>Mycoplasma</taxon>
    </lineage>
</organism>
<keyword evidence="2" id="KW-1185">Reference proteome</keyword>
<name>A0ABY9HBI4_9MOLU</name>
<accession>A0ABY9HBI4</accession>
<evidence type="ECO:0000313" key="1">
    <source>
        <dbReference type="EMBL" id="WLP85708.1"/>
    </source>
</evidence>
<evidence type="ECO:0000313" key="2">
    <source>
        <dbReference type="Proteomes" id="UP001237011"/>
    </source>
</evidence>
<dbReference type="Proteomes" id="UP001237011">
    <property type="component" value="Chromosome"/>
</dbReference>
<reference evidence="1" key="1">
    <citation type="submission" date="2023-08" db="EMBL/GenBank/DDBJ databases">
        <title>Complete genome sequence of Mycoplasma seminis 2200.</title>
        <authorList>
            <person name="Spergser J."/>
        </authorList>
    </citation>
    <scope>NUCLEOTIDE SEQUENCE [LARGE SCALE GENOMIC DNA]</scope>
    <source>
        <strain evidence="1">2200</strain>
    </source>
</reference>
<protein>
    <submittedName>
        <fullName evidence="1">Uncharacterized protein</fullName>
    </submittedName>
</protein>
<gene>
    <name evidence="1" type="ORF">Q8852_00945</name>
</gene>
<sequence length="142" mass="16588">MGKLGYKNKHSAQEVNHFTRLKNLALLGDKEIDKEVKWLNNFFDADFAQKIDFNNLALQEWCDEQAFVTNNSPLKRAAEELNNIELIYLQLSGCYFDSYSLYQPNTKDKWIYELINQPNSQVAISQEKSTNTTRVKVNKLEF</sequence>
<proteinExistence type="predicted"/>
<dbReference type="EMBL" id="CP132191">
    <property type="protein sequence ID" value="WLP85708.1"/>
    <property type="molecule type" value="Genomic_DNA"/>
</dbReference>